<dbReference type="NCBIfam" id="NF001908">
    <property type="entry name" value="PRK00668.1"/>
    <property type="match status" value="1"/>
</dbReference>
<keyword evidence="12" id="KW-0597">Phosphoprotein</keyword>
<evidence type="ECO:0000313" key="17">
    <source>
        <dbReference type="Proteomes" id="UP000198680"/>
    </source>
</evidence>
<dbReference type="InterPro" id="IPR001564">
    <property type="entry name" value="Nucleoside_diP_kinase"/>
</dbReference>
<keyword evidence="12" id="KW-0963">Cytoplasm</keyword>
<keyword evidence="7 12" id="KW-0547">Nucleotide-binding</keyword>
<protein>
    <recommendedName>
        <fullName evidence="4 12">Nucleoside diphosphate kinase</fullName>
        <shortName evidence="12">NDK</shortName>
        <shortName evidence="12">NDP kinase</shortName>
        <ecNumber evidence="3 12">2.7.4.6</ecNumber>
    </recommendedName>
    <alternativeName>
        <fullName evidence="12">Nucleoside-2-P kinase</fullName>
    </alternativeName>
</protein>
<feature type="active site" description="Pros-phosphohistidine intermediate" evidence="12 13">
    <location>
        <position position="120"/>
    </location>
</feature>
<comment type="subunit">
    <text evidence="12">Homotetramer.</text>
</comment>
<evidence type="ECO:0000259" key="15">
    <source>
        <dbReference type="SMART" id="SM00562"/>
    </source>
</evidence>
<dbReference type="EC" id="2.7.4.6" evidence="3 12"/>
<dbReference type="InterPro" id="IPR034907">
    <property type="entry name" value="NDK-like_dom"/>
</dbReference>
<comment type="subcellular location">
    <subcellularLocation>
        <location evidence="12">Cytoplasm</location>
    </subcellularLocation>
</comment>
<evidence type="ECO:0000256" key="7">
    <source>
        <dbReference type="ARBA" id="ARBA00022741"/>
    </source>
</evidence>
<dbReference type="GO" id="GO:0006241">
    <property type="term" value="P:CTP biosynthetic process"/>
    <property type="evidence" value="ECO:0007669"/>
    <property type="project" value="UniProtKB-UniRule"/>
</dbReference>
<dbReference type="EMBL" id="FNHE01000008">
    <property type="protein sequence ID" value="SDM70037.1"/>
    <property type="molecule type" value="Genomic_DNA"/>
</dbReference>
<keyword evidence="17" id="KW-1185">Reference proteome</keyword>
<keyword evidence="6 12" id="KW-0479">Metal-binding</keyword>
<dbReference type="Pfam" id="PF00334">
    <property type="entry name" value="NDK"/>
    <property type="match status" value="1"/>
</dbReference>
<dbReference type="Gene3D" id="3.30.70.141">
    <property type="entry name" value="Nucleoside diphosphate kinase-like domain"/>
    <property type="match status" value="1"/>
</dbReference>
<dbReference type="GO" id="GO:0006183">
    <property type="term" value="P:GTP biosynthetic process"/>
    <property type="evidence" value="ECO:0007669"/>
    <property type="project" value="UniProtKB-UniRule"/>
</dbReference>
<proteinExistence type="inferred from homology"/>
<reference evidence="17" key="1">
    <citation type="submission" date="2016-10" db="EMBL/GenBank/DDBJ databases">
        <authorList>
            <person name="Varghese N."/>
            <person name="Submissions S."/>
        </authorList>
    </citation>
    <scope>NUCLEOTIDE SEQUENCE [LARGE SCALE GENOMIC DNA]</scope>
    <source>
        <strain evidence="17">DSM 45419</strain>
    </source>
</reference>
<name>A0A1G9VDC1_9ACTN</name>
<comment type="catalytic activity">
    <reaction evidence="12">
        <text>a 2'-deoxyribonucleoside 5'-diphosphate + ATP = a 2'-deoxyribonucleoside 5'-triphosphate + ADP</text>
        <dbReference type="Rhea" id="RHEA:44640"/>
        <dbReference type="ChEBI" id="CHEBI:30616"/>
        <dbReference type="ChEBI" id="CHEBI:61560"/>
        <dbReference type="ChEBI" id="CHEBI:73316"/>
        <dbReference type="ChEBI" id="CHEBI:456216"/>
        <dbReference type="EC" id="2.7.4.6"/>
    </reaction>
</comment>
<feature type="binding site" evidence="12 13">
    <location>
        <position position="107"/>
    </location>
    <ligand>
        <name>ATP</name>
        <dbReference type="ChEBI" id="CHEBI:30616"/>
    </ligand>
</feature>
<evidence type="ECO:0000256" key="13">
    <source>
        <dbReference type="PROSITE-ProRule" id="PRU00706"/>
    </source>
</evidence>
<evidence type="ECO:0000256" key="14">
    <source>
        <dbReference type="RuleBase" id="RU004011"/>
    </source>
</evidence>
<dbReference type="PANTHER" id="PTHR11349">
    <property type="entry name" value="NUCLEOSIDE DIPHOSPHATE KINASE"/>
    <property type="match status" value="1"/>
</dbReference>
<accession>A0A1G9VDC1</accession>
<organism evidence="16 17">
    <name type="scientific">Geodermatophilus siccatus</name>
    <dbReference type="NCBI Taxonomy" id="1137991"/>
    <lineage>
        <taxon>Bacteria</taxon>
        <taxon>Bacillati</taxon>
        <taxon>Actinomycetota</taxon>
        <taxon>Actinomycetes</taxon>
        <taxon>Geodermatophilales</taxon>
        <taxon>Geodermatophilaceae</taxon>
        <taxon>Geodermatophilus</taxon>
    </lineage>
</organism>
<feature type="binding site" evidence="12 13">
    <location>
        <position position="90"/>
    </location>
    <ligand>
        <name>ATP</name>
        <dbReference type="ChEBI" id="CHEBI:30616"/>
    </ligand>
</feature>
<dbReference type="SMART" id="SM00562">
    <property type="entry name" value="NDK"/>
    <property type="match status" value="1"/>
</dbReference>
<dbReference type="SUPFAM" id="SSF54919">
    <property type="entry name" value="Nucleoside diphosphate kinase, NDK"/>
    <property type="match status" value="1"/>
</dbReference>
<dbReference type="FunFam" id="3.30.70.141:FF:000003">
    <property type="entry name" value="Nucleoside diphosphate kinase"/>
    <property type="match status" value="1"/>
</dbReference>
<dbReference type="HAMAP" id="MF_00451">
    <property type="entry name" value="NDP_kinase"/>
    <property type="match status" value="1"/>
</dbReference>
<evidence type="ECO:0000256" key="3">
    <source>
        <dbReference type="ARBA" id="ARBA00012966"/>
    </source>
</evidence>
<comment type="catalytic activity">
    <reaction evidence="12">
        <text>a ribonucleoside 5'-diphosphate + ATP = a ribonucleoside 5'-triphosphate + ADP</text>
        <dbReference type="Rhea" id="RHEA:18113"/>
        <dbReference type="ChEBI" id="CHEBI:30616"/>
        <dbReference type="ChEBI" id="CHEBI:57930"/>
        <dbReference type="ChEBI" id="CHEBI:61557"/>
        <dbReference type="ChEBI" id="CHEBI:456216"/>
        <dbReference type="EC" id="2.7.4.6"/>
    </reaction>
</comment>
<keyword evidence="5 12" id="KW-0808">Transferase</keyword>
<dbReference type="PROSITE" id="PS51374">
    <property type="entry name" value="NDPK_LIKE"/>
    <property type="match status" value="1"/>
</dbReference>
<evidence type="ECO:0000256" key="6">
    <source>
        <dbReference type="ARBA" id="ARBA00022723"/>
    </source>
</evidence>
<dbReference type="AlphaFoldDB" id="A0A1G9VDC1"/>
<dbReference type="RefSeq" id="WP_091220007.1">
    <property type="nucleotide sequence ID" value="NZ_FNHE01000008.1"/>
</dbReference>
<keyword evidence="10 12" id="KW-0460">Magnesium</keyword>
<dbReference type="GO" id="GO:0005737">
    <property type="term" value="C:cytoplasm"/>
    <property type="evidence" value="ECO:0007669"/>
    <property type="project" value="UniProtKB-SubCell"/>
</dbReference>
<feature type="binding site" evidence="12 13">
    <location>
        <position position="117"/>
    </location>
    <ligand>
        <name>ATP</name>
        <dbReference type="ChEBI" id="CHEBI:30616"/>
    </ligand>
</feature>
<gene>
    <name evidence="12" type="primary">ndk</name>
    <name evidence="16" type="ORF">SAMN05660642_03088</name>
</gene>
<dbReference type="InterPro" id="IPR036850">
    <property type="entry name" value="NDK-like_dom_sf"/>
</dbReference>
<dbReference type="OrthoDB" id="9801161at2"/>
<evidence type="ECO:0000256" key="11">
    <source>
        <dbReference type="ARBA" id="ARBA00023080"/>
    </source>
</evidence>
<dbReference type="GO" id="GO:0046872">
    <property type="term" value="F:metal ion binding"/>
    <property type="evidence" value="ECO:0007669"/>
    <property type="project" value="UniProtKB-KW"/>
</dbReference>
<comment type="cofactor">
    <cofactor evidence="1 12">
        <name>Mg(2+)</name>
        <dbReference type="ChEBI" id="CHEBI:18420"/>
    </cofactor>
</comment>
<evidence type="ECO:0000256" key="5">
    <source>
        <dbReference type="ARBA" id="ARBA00022679"/>
    </source>
</evidence>
<sequence length="140" mass="14884">MSEATPARTLVLVKPDGVARGLVGEVISRLEAKGLRLVAAELRTLTRDVAEEHYGEHREKPFFGPLVEFITGGPLLALVVEGPRAVEAFRALAGATDPVKAAPGTIRGDFGLEVQNNIVHGSDSDESAAREIALFFPKLG</sequence>
<dbReference type="GO" id="GO:0004550">
    <property type="term" value="F:nucleoside diphosphate kinase activity"/>
    <property type="evidence" value="ECO:0007669"/>
    <property type="project" value="UniProtKB-UniRule"/>
</dbReference>
<evidence type="ECO:0000256" key="2">
    <source>
        <dbReference type="ARBA" id="ARBA00008142"/>
    </source>
</evidence>
<evidence type="ECO:0000256" key="12">
    <source>
        <dbReference type="HAMAP-Rule" id="MF_00451"/>
    </source>
</evidence>
<evidence type="ECO:0000313" key="16">
    <source>
        <dbReference type="EMBL" id="SDM70037.1"/>
    </source>
</evidence>
<dbReference type="PRINTS" id="PR01243">
    <property type="entry name" value="NUCDPKINASE"/>
</dbReference>
<keyword evidence="9 12" id="KW-0067">ATP-binding</keyword>
<dbReference type="GO" id="GO:0005524">
    <property type="term" value="F:ATP binding"/>
    <property type="evidence" value="ECO:0007669"/>
    <property type="project" value="UniProtKB-UniRule"/>
</dbReference>
<evidence type="ECO:0000256" key="10">
    <source>
        <dbReference type="ARBA" id="ARBA00022842"/>
    </source>
</evidence>
<feature type="domain" description="Nucleoside diphosphate kinase-like" evidence="15">
    <location>
        <begin position="8"/>
        <end position="140"/>
    </location>
</feature>
<keyword evidence="8 12" id="KW-0418">Kinase</keyword>
<evidence type="ECO:0000256" key="9">
    <source>
        <dbReference type="ARBA" id="ARBA00022840"/>
    </source>
</evidence>
<dbReference type="GO" id="GO:0006228">
    <property type="term" value="P:UTP biosynthetic process"/>
    <property type="evidence" value="ECO:0007669"/>
    <property type="project" value="UniProtKB-UniRule"/>
</dbReference>
<evidence type="ECO:0000256" key="8">
    <source>
        <dbReference type="ARBA" id="ARBA00022777"/>
    </source>
</evidence>
<dbReference type="CDD" id="cd04413">
    <property type="entry name" value="NDPk_I"/>
    <property type="match status" value="1"/>
</dbReference>
<dbReference type="Proteomes" id="UP000198680">
    <property type="component" value="Unassembled WGS sequence"/>
</dbReference>
<feature type="binding site" evidence="12 13">
    <location>
        <position position="62"/>
    </location>
    <ligand>
        <name>ATP</name>
        <dbReference type="ChEBI" id="CHEBI:30616"/>
    </ligand>
</feature>
<evidence type="ECO:0000256" key="4">
    <source>
        <dbReference type="ARBA" id="ARBA00017632"/>
    </source>
</evidence>
<evidence type="ECO:0000256" key="1">
    <source>
        <dbReference type="ARBA" id="ARBA00001946"/>
    </source>
</evidence>
<keyword evidence="11 12" id="KW-0546">Nucleotide metabolism</keyword>
<feature type="binding site" evidence="12 13">
    <location>
        <position position="14"/>
    </location>
    <ligand>
        <name>ATP</name>
        <dbReference type="ChEBI" id="CHEBI:30616"/>
    </ligand>
</feature>
<dbReference type="STRING" id="1137991.SAMN05660642_03088"/>
<comment type="function">
    <text evidence="12">Major role in the synthesis of nucleoside triphosphates other than ATP. The ATP gamma phosphate is transferred to the NDP beta phosphate via a ping-pong mechanism, using a phosphorylated active-site intermediate.</text>
</comment>
<comment type="similarity">
    <text evidence="2 12 13 14">Belongs to the NDK family.</text>
</comment>
<feature type="binding site" evidence="12 13">
    <location>
        <position position="96"/>
    </location>
    <ligand>
        <name>ATP</name>
        <dbReference type="ChEBI" id="CHEBI:30616"/>
    </ligand>
</feature>